<sequence>MATFLDLPLEVFRFIIEYAAQYRGLKRALRLRLVNKQFEYELFEALIPLKMMDECTSVNPFAEKYLVMRILKEKTDEYPILNNIRGVAQQLATGDVDSKYSDHVSRLAPLALARQAPRSIFRRELDDPFKPKLVGLPHIRTAPIPEDHFELDLLAASAFISQDLLVKENFPNAWYNRGREGLAFEQPNYAAMRGGRSEVALCCVPRKRGDMSTSCHSSHWAHENLLLRASELGNLHAVKLVLNSDWIRKRYWSSRTHSRIRPRGGLERRPKWFEDGWYRAERVLMTPSVQVLKTLVACRSIEKPGRLPQQLLYPLLGNAAKRGWIEMTKHLLTIGAPLEMPYPQGVLDEREWTRIFWSPMPERPIFAACEGGHYEIVELLLDPRRKDGKRDKWPTKGAHSAQLDGTEIRAAAAHGHISIVKMLLERGADVHCEGALGALSAAANKGYLEIVRMLLDAGQDPSGASGPRLPIVSVVALEHTEMFELLVERGADVIASDVHDEVMKVISEDGLESMSALWEGLTVK</sequence>
<evidence type="ECO:0000256" key="1">
    <source>
        <dbReference type="ARBA" id="ARBA00022737"/>
    </source>
</evidence>
<proteinExistence type="predicted"/>
<dbReference type="OrthoDB" id="4772757at2759"/>
<dbReference type="InterPro" id="IPR002110">
    <property type="entry name" value="Ankyrin_rpt"/>
</dbReference>
<feature type="repeat" description="ANK" evidence="3">
    <location>
        <begin position="403"/>
        <end position="435"/>
    </location>
</feature>
<keyword evidence="2 3" id="KW-0040">ANK repeat</keyword>
<reference evidence="4 5" key="1">
    <citation type="submission" date="2016-07" db="EMBL/GenBank/DDBJ databases">
        <title>Pervasive Adenine N6-methylation of Active Genes in Fungi.</title>
        <authorList>
            <consortium name="DOE Joint Genome Institute"/>
            <person name="Mondo S.J."/>
            <person name="Dannebaum R.O."/>
            <person name="Kuo R.C."/>
            <person name="Labutti K."/>
            <person name="Haridas S."/>
            <person name="Kuo A."/>
            <person name="Salamov A."/>
            <person name="Ahrendt S.R."/>
            <person name="Lipzen A."/>
            <person name="Sullivan W."/>
            <person name="Andreopoulos W.B."/>
            <person name="Clum A."/>
            <person name="Lindquist E."/>
            <person name="Daum C."/>
            <person name="Ramamoorthy G.K."/>
            <person name="Gryganskyi A."/>
            <person name="Culley D."/>
            <person name="Magnuson J.K."/>
            <person name="James T.Y."/>
            <person name="O'Malley M.A."/>
            <person name="Stajich J.E."/>
            <person name="Spatafora J.W."/>
            <person name="Visel A."/>
            <person name="Grigoriev I.V."/>
        </authorList>
    </citation>
    <scope>NUCLEOTIDE SEQUENCE [LARGE SCALE GENOMIC DNA]</scope>
    <source>
        <strain evidence="4 5">CBS 115471</strain>
    </source>
</reference>
<evidence type="ECO:0000256" key="2">
    <source>
        <dbReference type="ARBA" id="ARBA00023043"/>
    </source>
</evidence>
<keyword evidence="1" id="KW-0677">Repeat</keyword>
<accession>A0A1Y1XZM9</accession>
<dbReference type="PROSITE" id="PS50088">
    <property type="entry name" value="ANK_REPEAT"/>
    <property type="match status" value="1"/>
</dbReference>
<protein>
    <submittedName>
        <fullName evidence="4">Ankyrin repeat-containing domain protein</fullName>
    </submittedName>
</protein>
<dbReference type="PANTHER" id="PTHR24171:SF9">
    <property type="entry name" value="ANKYRIN REPEAT DOMAIN-CONTAINING PROTEIN 39"/>
    <property type="match status" value="1"/>
</dbReference>
<dbReference type="EMBL" id="MCFA01000485">
    <property type="protein sequence ID" value="ORX91189.1"/>
    <property type="molecule type" value="Genomic_DNA"/>
</dbReference>
<name>A0A1Y1XZM9_9PLEO</name>
<gene>
    <name evidence="4" type="ORF">BCR34DRAFT_609039</name>
</gene>
<evidence type="ECO:0000256" key="3">
    <source>
        <dbReference type="PROSITE-ProRule" id="PRU00023"/>
    </source>
</evidence>
<organism evidence="4 5">
    <name type="scientific">Clohesyomyces aquaticus</name>
    <dbReference type="NCBI Taxonomy" id="1231657"/>
    <lineage>
        <taxon>Eukaryota</taxon>
        <taxon>Fungi</taxon>
        <taxon>Dikarya</taxon>
        <taxon>Ascomycota</taxon>
        <taxon>Pezizomycotina</taxon>
        <taxon>Dothideomycetes</taxon>
        <taxon>Pleosporomycetidae</taxon>
        <taxon>Pleosporales</taxon>
        <taxon>Lindgomycetaceae</taxon>
        <taxon>Clohesyomyces</taxon>
    </lineage>
</organism>
<evidence type="ECO:0000313" key="4">
    <source>
        <dbReference type="EMBL" id="ORX91189.1"/>
    </source>
</evidence>
<dbReference type="Gene3D" id="1.25.40.20">
    <property type="entry name" value="Ankyrin repeat-containing domain"/>
    <property type="match status" value="2"/>
</dbReference>
<dbReference type="PROSITE" id="PS50297">
    <property type="entry name" value="ANK_REP_REGION"/>
    <property type="match status" value="1"/>
</dbReference>
<dbReference type="STRING" id="1231657.A0A1Y1XZM9"/>
<dbReference type="SMART" id="SM00248">
    <property type="entry name" value="ANK"/>
    <property type="match status" value="2"/>
</dbReference>
<dbReference type="InterPro" id="IPR036770">
    <property type="entry name" value="Ankyrin_rpt-contain_sf"/>
</dbReference>
<dbReference type="Proteomes" id="UP000193144">
    <property type="component" value="Unassembled WGS sequence"/>
</dbReference>
<dbReference type="Pfam" id="PF12796">
    <property type="entry name" value="Ank_2"/>
    <property type="match status" value="1"/>
</dbReference>
<dbReference type="SUPFAM" id="SSF48403">
    <property type="entry name" value="Ankyrin repeat"/>
    <property type="match status" value="1"/>
</dbReference>
<dbReference type="AlphaFoldDB" id="A0A1Y1XZM9"/>
<evidence type="ECO:0000313" key="5">
    <source>
        <dbReference type="Proteomes" id="UP000193144"/>
    </source>
</evidence>
<keyword evidence="5" id="KW-1185">Reference proteome</keyword>
<comment type="caution">
    <text evidence="4">The sequence shown here is derived from an EMBL/GenBank/DDBJ whole genome shotgun (WGS) entry which is preliminary data.</text>
</comment>
<dbReference type="PANTHER" id="PTHR24171">
    <property type="entry name" value="ANKYRIN REPEAT DOMAIN-CONTAINING PROTEIN 39-RELATED"/>
    <property type="match status" value="1"/>
</dbReference>